<keyword evidence="1" id="KW-1133">Transmembrane helix</keyword>
<dbReference type="Proteomes" id="UP001597139">
    <property type="component" value="Unassembled WGS sequence"/>
</dbReference>
<feature type="transmembrane region" description="Helical" evidence="1">
    <location>
        <begin position="36"/>
        <end position="55"/>
    </location>
</feature>
<evidence type="ECO:0000313" key="2">
    <source>
        <dbReference type="EMBL" id="MFD1566139.1"/>
    </source>
</evidence>
<evidence type="ECO:0000256" key="1">
    <source>
        <dbReference type="SAM" id="Phobius"/>
    </source>
</evidence>
<sequence>MDDRTSRLLADVISLLGLLCFVVGAAMLVTGAAVDVAVYALGALGLLFVGAGASIRGRE</sequence>
<gene>
    <name evidence="2" type="ORF">ACFSAU_01405</name>
</gene>
<dbReference type="EMBL" id="JBHUCZ010000001">
    <property type="protein sequence ID" value="MFD1566139.1"/>
    <property type="molecule type" value="Genomic_DNA"/>
</dbReference>
<accession>A0ABD6BNI3</accession>
<dbReference type="AlphaFoldDB" id="A0ABD6BNI3"/>
<organism evidence="2 3">
    <name type="scientific">Halolamina litorea</name>
    <dbReference type="NCBI Taxonomy" id="1515593"/>
    <lineage>
        <taxon>Archaea</taxon>
        <taxon>Methanobacteriati</taxon>
        <taxon>Methanobacteriota</taxon>
        <taxon>Stenosarchaea group</taxon>
        <taxon>Halobacteria</taxon>
        <taxon>Halobacteriales</taxon>
        <taxon>Haloferacaceae</taxon>
    </lineage>
</organism>
<proteinExistence type="predicted"/>
<comment type="caution">
    <text evidence="2">The sequence shown here is derived from an EMBL/GenBank/DDBJ whole genome shotgun (WGS) entry which is preliminary data.</text>
</comment>
<keyword evidence="3" id="KW-1185">Reference proteome</keyword>
<name>A0ABD6BNI3_9EURY</name>
<feature type="transmembrane region" description="Helical" evidence="1">
    <location>
        <begin position="12"/>
        <end position="30"/>
    </location>
</feature>
<protein>
    <submittedName>
        <fullName evidence="2">Uncharacterized protein</fullName>
    </submittedName>
</protein>
<dbReference type="RefSeq" id="WP_267645411.1">
    <property type="nucleotide sequence ID" value="NZ_JANHGR010000001.1"/>
</dbReference>
<keyword evidence="1" id="KW-0472">Membrane</keyword>
<keyword evidence="1" id="KW-0812">Transmembrane</keyword>
<evidence type="ECO:0000313" key="3">
    <source>
        <dbReference type="Proteomes" id="UP001597139"/>
    </source>
</evidence>
<reference evidence="2 3" key="1">
    <citation type="journal article" date="2019" name="Int. J. Syst. Evol. Microbiol.">
        <title>The Global Catalogue of Microorganisms (GCM) 10K type strain sequencing project: providing services to taxonomists for standard genome sequencing and annotation.</title>
        <authorList>
            <consortium name="The Broad Institute Genomics Platform"/>
            <consortium name="The Broad Institute Genome Sequencing Center for Infectious Disease"/>
            <person name="Wu L."/>
            <person name="Ma J."/>
        </authorList>
    </citation>
    <scope>NUCLEOTIDE SEQUENCE [LARGE SCALE GENOMIC DNA]</scope>
    <source>
        <strain evidence="2 3">CGMCC 1.12859</strain>
    </source>
</reference>